<keyword evidence="1" id="KW-0812">Transmembrane</keyword>
<keyword evidence="1" id="KW-0472">Membrane</keyword>
<dbReference type="Proteomes" id="UP000604730">
    <property type="component" value="Unassembled WGS sequence"/>
</dbReference>
<name>A0ABS1IWQ9_9FIRM</name>
<gene>
    <name evidence="2" type="ORF">JJN12_00770</name>
</gene>
<dbReference type="InterPro" id="IPR054198">
    <property type="entry name" value="DUF6903"/>
</dbReference>
<evidence type="ECO:0000256" key="1">
    <source>
        <dbReference type="SAM" id="Phobius"/>
    </source>
</evidence>
<protein>
    <submittedName>
        <fullName evidence="2">Uncharacterized protein</fullName>
    </submittedName>
</protein>
<sequence>MKEKIIGLVLLLCFILSVGLIISGQKNISMTGFTYEIIGLVGLLVVLFVYNRKYR</sequence>
<organism evidence="2 3">
    <name type="scientific">Catonella massiliensis</name>
    <dbReference type="NCBI Taxonomy" id="2799636"/>
    <lineage>
        <taxon>Bacteria</taxon>
        <taxon>Bacillati</taxon>
        <taxon>Bacillota</taxon>
        <taxon>Clostridia</taxon>
        <taxon>Lachnospirales</taxon>
        <taxon>Lachnospiraceae</taxon>
        <taxon>Catonella</taxon>
    </lineage>
</organism>
<keyword evidence="3" id="KW-1185">Reference proteome</keyword>
<accession>A0ABS1IWQ9</accession>
<comment type="caution">
    <text evidence="2">The sequence shown here is derived from an EMBL/GenBank/DDBJ whole genome shotgun (WGS) entry which is preliminary data.</text>
</comment>
<proteinExistence type="predicted"/>
<reference evidence="2 3" key="1">
    <citation type="submission" date="2021-01" db="EMBL/GenBank/DDBJ databases">
        <title>Isolation and description of Catonella massiliensis sp. nov., a novel Catonella species, isolated from a stable periodontitis subject.</title>
        <authorList>
            <person name="Antezack A."/>
            <person name="Boxberger M."/>
            <person name="La Scola B."/>
            <person name="Monnet-Corti V."/>
        </authorList>
    </citation>
    <scope>NUCLEOTIDE SEQUENCE [LARGE SCALE GENOMIC DNA]</scope>
    <source>
        <strain evidence="2 3">Marseille-Q4567</strain>
    </source>
</reference>
<dbReference type="EMBL" id="JAEPRJ010000001">
    <property type="protein sequence ID" value="MBK5896321.1"/>
    <property type="molecule type" value="Genomic_DNA"/>
</dbReference>
<evidence type="ECO:0000313" key="3">
    <source>
        <dbReference type="Proteomes" id="UP000604730"/>
    </source>
</evidence>
<keyword evidence="1" id="KW-1133">Transmembrane helix</keyword>
<dbReference type="Pfam" id="PF21844">
    <property type="entry name" value="DUF6903"/>
    <property type="match status" value="1"/>
</dbReference>
<feature type="transmembrane region" description="Helical" evidence="1">
    <location>
        <begin position="33"/>
        <end position="50"/>
    </location>
</feature>
<evidence type="ECO:0000313" key="2">
    <source>
        <dbReference type="EMBL" id="MBK5896321.1"/>
    </source>
</evidence>
<dbReference type="RefSeq" id="WP_208427904.1">
    <property type="nucleotide sequence ID" value="NZ_JAEPRJ010000001.1"/>
</dbReference>